<keyword evidence="3" id="KW-1185">Reference proteome</keyword>
<dbReference type="EMBL" id="ML986502">
    <property type="protein sequence ID" value="KAF2274508.1"/>
    <property type="molecule type" value="Genomic_DNA"/>
</dbReference>
<accession>A0A6A6JEU7</accession>
<gene>
    <name evidence="2" type="ORF">EI97DRAFT_435050</name>
</gene>
<evidence type="ECO:0000256" key="1">
    <source>
        <dbReference type="SAM" id="Phobius"/>
    </source>
</evidence>
<dbReference type="RefSeq" id="XP_033652047.1">
    <property type="nucleotide sequence ID" value="XM_033798779.1"/>
</dbReference>
<dbReference type="GeneID" id="54551954"/>
<reference evidence="2" key="1">
    <citation type="journal article" date="2020" name="Stud. Mycol.">
        <title>101 Dothideomycetes genomes: a test case for predicting lifestyles and emergence of pathogens.</title>
        <authorList>
            <person name="Haridas S."/>
            <person name="Albert R."/>
            <person name="Binder M."/>
            <person name="Bloem J."/>
            <person name="Labutti K."/>
            <person name="Salamov A."/>
            <person name="Andreopoulos B."/>
            <person name="Baker S."/>
            <person name="Barry K."/>
            <person name="Bills G."/>
            <person name="Bluhm B."/>
            <person name="Cannon C."/>
            <person name="Castanera R."/>
            <person name="Culley D."/>
            <person name="Daum C."/>
            <person name="Ezra D."/>
            <person name="Gonzalez J."/>
            <person name="Henrissat B."/>
            <person name="Kuo A."/>
            <person name="Liang C."/>
            <person name="Lipzen A."/>
            <person name="Lutzoni F."/>
            <person name="Magnuson J."/>
            <person name="Mondo S."/>
            <person name="Nolan M."/>
            <person name="Ohm R."/>
            <person name="Pangilinan J."/>
            <person name="Park H.-J."/>
            <person name="Ramirez L."/>
            <person name="Alfaro M."/>
            <person name="Sun H."/>
            <person name="Tritt A."/>
            <person name="Yoshinaga Y."/>
            <person name="Zwiers L.-H."/>
            <person name="Turgeon B."/>
            <person name="Goodwin S."/>
            <person name="Spatafora J."/>
            <person name="Crous P."/>
            <person name="Grigoriev I."/>
        </authorList>
    </citation>
    <scope>NUCLEOTIDE SEQUENCE</scope>
    <source>
        <strain evidence="2">CBS 379.55</strain>
    </source>
</reference>
<sequence>MIPAHFTLGSPLALMAHQALIFLIVSFLRPVRASFDLARCCVKAARDRGIMKRVEEALEEKQEPWAICKFGKSVEYPSETRWPSVTQTRAWCKAECDGYQRSETAQWLQPLATWIAPYIAFLLLCPVAEGEDDIDENTRKTEFRFTVLARFLNNKHVHSLWSFVTNVIGEYVLLLGDPASALWGAFSEILSDLRLAKRLGNKKSSWLADKAVWIVMLAGDTKFKPDLLWRGFAKSLPKDERTSDEAADIDNPAMAKTTSWRMLAKRVSAHTPSIERNGSPDSTGQDEIIKQSTAVHASTLTGASLQSSMEEELMRGVQLLVQGRINFTKGIFMPTILMLAVAASVFFDAYQKLGDKDTAHALAYGVWYSWLVTLGVAANCFATSTNVGVARKAFGKSIELSQRRVSLSERYVNRLAWENWLWEIENPDAEQTVTGPFQQNTAFWFKFLLGQLIGCVCVCFASGSAAVISWTTPTVGIGCRSFNFVLYGVGTTVAAIIQLCRQWAGRNHSGKARTSPLVFLTWSYWVVVVFNALVLVVGTIFHLSGVYRSCWCSRLFAKEDTLLEFNRNTEQAYTNARRYWLVTGYVAFSFVWIICSFAVSARKYIIWRVERALEARD</sequence>
<feature type="transmembrane region" description="Helical" evidence="1">
    <location>
        <begin position="367"/>
        <end position="389"/>
    </location>
</feature>
<feature type="transmembrane region" description="Helical" evidence="1">
    <location>
        <begin position="447"/>
        <end position="472"/>
    </location>
</feature>
<evidence type="ECO:0000313" key="2">
    <source>
        <dbReference type="EMBL" id="KAF2274508.1"/>
    </source>
</evidence>
<keyword evidence="1" id="KW-1133">Transmembrane helix</keyword>
<organism evidence="2 3">
    <name type="scientific">Westerdykella ornata</name>
    <dbReference type="NCBI Taxonomy" id="318751"/>
    <lineage>
        <taxon>Eukaryota</taxon>
        <taxon>Fungi</taxon>
        <taxon>Dikarya</taxon>
        <taxon>Ascomycota</taxon>
        <taxon>Pezizomycotina</taxon>
        <taxon>Dothideomycetes</taxon>
        <taxon>Pleosporomycetidae</taxon>
        <taxon>Pleosporales</taxon>
        <taxon>Sporormiaceae</taxon>
        <taxon>Westerdykella</taxon>
    </lineage>
</organism>
<dbReference type="Proteomes" id="UP000800097">
    <property type="component" value="Unassembled WGS sequence"/>
</dbReference>
<feature type="transmembrane region" description="Helical" evidence="1">
    <location>
        <begin position="6"/>
        <end position="28"/>
    </location>
</feature>
<keyword evidence="1" id="KW-0812">Transmembrane</keyword>
<dbReference type="OrthoDB" id="5392263at2759"/>
<feature type="transmembrane region" description="Helical" evidence="1">
    <location>
        <begin position="516"/>
        <end position="541"/>
    </location>
</feature>
<proteinExistence type="predicted"/>
<feature type="transmembrane region" description="Helical" evidence="1">
    <location>
        <begin position="579"/>
        <end position="601"/>
    </location>
</feature>
<feature type="transmembrane region" description="Helical" evidence="1">
    <location>
        <begin position="330"/>
        <end position="347"/>
    </location>
</feature>
<evidence type="ECO:0000313" key="3">
    <source>
        <dbReference type="Proteomes" id="UP000800097"/>
    </source>
</evidence>
<feature type="transmembrane region" description="Helical" evidence="1">
    <location>
        <begin position="484"/>
        <end position="504"/>
    </location>
</feature>
<protein>
    <submittedName>
        <fullName evidence="2">Uncharacterized protein</fullName>
    </submittedName>
</protein>
<name>A0A6A6JEU7_WESOR</name>
<dbReference type="AlphaFoldDB" id="A0A6A6JEU7"/>
<keyword evidence="1" id="KW-0472">Membrane</keyword>